<comment type="caution">
    <text evidence="2">The sequence shown here is derived from an EMBL/GenBank/DDBJ whole genome shotgun (WGS) entry which is preliminary data.</text>
</comment>
<organism evidence="2 3">
    <name type="scientific">Streptomyces glaucus</name>
    <dbReference type="NCBI Taxonomy" id="284029"/>
    <lineage>
        <taxon>Bacteria</taxon>
        <taxon>Bacillati</taxon>
        <taxon>Actinomycetota</taxon>
        <taxon>Actinomycetes</taxon>
        <taxon>Kitasatosporales</taxon>
        <taxon>Streptomycetaceae</taxon>
        <taxon>Streptomyces</taxon>
    </lineage>
</organism>
<evidence type="ECO:0000256" key="1">
    <source>
        <dbReference type="SAM" id="MobiDB-lite"/>
    </source>
</evidence>
<evidence type="ECO:0000313" key="2">
    <source>
        <dbReference type="EMBL" id="GAA2439395.1"/>
    </source>
</evidence>
<dbReference type="EMBL" id="BAAATK010000018">
    <property type="protein sequence ID" value="GAA2439395.1"/>
    <property type="molecule type" value="Genomic_DNA"/>
</dbReference>
<feature type="compositionally biased region" description="Basic and acidic residues" evidence="1">
    <location>
        <begin position="67"/>
        <end position="76"/>
    </location>
</feature>
<dbReference type="Proteomes" id="UP001500460">
    <property type="component" value="Unassembled WGS sequence"/>
</dbReference>
<reference evidence="3" key="1">
    <citation type="journal article" date="2019" name="Int. J. Syst. Evol. Microbiol.">
        <title>The Global Catalogue of Microorganisms (GCM) 10K type strain sequencing project: providing services to taxonomists for standard genome sequencing and annotation.</title>
        <authorList>
            <consortium name="The Broad Institute Genomics Platform"/>
            <consortium name="The Broad Institute Genome Sequencing Center for Infectious Disease"/>
            <person name="Wu L."/>
            <person name="Ma J."/>
        </authorList>
    </citation>
    <scope>NUCLEOTIDE SEQUENCE [LARGE SCALE GENOMIC DNA]</scope>
    <source>
        <strain evidence="3">JCM 6922</strain>
    </source>
</reference>
<name>A0ABP5WXG1_9ACTN</name>
<proteinExistence type="predicted"/>
<sequence length="99" mass="10622">MVPQARIASPHLRYITMRPAIHAAAAVTRTAGVAISAAMTSDSMRAEFARPRHKPQPSPTLPASPRRAPDQGREHCGPAPGAGEETVLWHDDGPARPTW</sequence>
<feature type="compositionally biased region" description="Basic and acidic residues" evidence="1">
    <location>
        <begin position="87"/>
        <end position="99"/>
    </location>
</feature>
<evidence type="ECO:0000313" key="3">
    <source>
        <dbReference type="Proteomes" id="UP001500460"/>
    </source>
</evidence>
<protein>
    <recommendedName>
        <fullName evidence="4">Secreted protein</fullName>
    </recommendedName>
</protein>
<gene>
    <name evidence="2" type="ORF">GCM10010421_32060</name>
</gene>
<keyword evidence="3" id="KW-1185">Reference proteome</keyword>
<accession>A0ABP5WXG1</accession>
<feature type="region of interest" description="Disordered" evidence="1">
    <location>
        <begin position="44"/>
        <end position="99"/>
    </location>
</feature>
<evidence type="ECO:0008006" key="4">
    <source>
        <dbReference type="Google" id="ProtNLM"/>
    </source>
</evidence>